<keyword evidence="3" id="KW-1185">Reference proteome</keyword>
<evidence type="ECO:0000256" key="1">
    <source>
        <dbReference type="SAM" id="MobiDB-lite"/>
    </source>
</evidence>
<accession>A0AA37XA60</accession>
<dbReference type="EMBL" id="BSUL01000001">
    <property type="protein sequence ID" value="GMA27061.1"/>
    <property type="molecule type" value="Genomic_DNA"/>
</dbReference>
<sequence length="89" mass="9840">MSITSKDFNGISPFTVHVHYIEPLNGNSGQTRVTIEPGNSHIWGGPEEDAPFDPTPVHLNLVGEHEHTDVADALRWAADQLERAPHRAH</sequence>
<organism evidence="2 3">
    <name type="scientific">Arenivirga flava</name>
    <dbReference type="NCBI Taxonomy" id="1930060"/>
    <lineage>
        <taxon>Bacteria</taxon>
        <taxon>Bacillati</taxon>
        <taxon>Actinomycetota</taxon>
        <taxon>Actinomycetes</taxon>
        <taxon>Micrococcales</taxon>
        <taxon>Microbacteriaceae</taxon>
        <taxon>Arenivirga</taxon>
    </lineage>
</organism>
<comment type="caution">
    <text evidence="2">The sequence shown here is derived from an EMBL/GenBank/DDBJ whole genome shotgun (WGS) entry which is preliminary data.</text>
</comment>
<reference evidence="2 3" key="1">
    <citation type="journal article" date="2014" name="Int. J. Syst. Evol. Microbiol.">
        <title>Complete genome sequence of Corynebacterium casei LMG S-19264T (=DSM 44701T), isolated from a smear-ripened cheese.</title>
        <authorList>
            <consortium name="US DOE Joint Genome Institute (JGI-PGF)"/>
            <person name="Walter F."/>
            <person name="Albersmeier A."/>
            <person name="Kalinowski J."/>
            <person name="Ruckert C."/>
        </authorList>
    </citation>
    <scope>NUCLEOTIDE SEQUENCE [LARGE SCALE GENOMIC DNA]</scope>
    <source>
        <strain evidence="2 3">NBRC 112289</strain>
    </source>
</reference>
<dbReference type="AlphaFoldDB" id="A0AA37XA60"/>
<evidence type="ECO:0000313" key="3">
    <source>
        <dbReference type="Proteomes" id="UP001157160"/>
    </source>
</evidence>
<protein>
    <submittedName>
        <fullName evidence="2">Uncharacterized protein</fullName>
    </submittedName>
</protein>
<dbReference type="Proteomes" id="UP001157160">
    <property type="component" value="Unassembled WGS sequence"/>
</dbReference>
<dbReference type="RefSeq" id="WP_284229331.1">
    <property type="nucleotide sequence ID" value="NZ_BSUL01000001.1"/>
</dbReference>
<name>A0AA37XA60_9MICO</name>
<gene>
    <name evidence="2" type="ORF">GCM10025874_03140</name>
</gene>
<feature type="region of interest" description="Disordered" evidence="1">
    <location>
        <begin position="25"/>
        <end position="54"/>
    </location>
</feature>
<evidence type="ECO:0000313" key="2">
    <source>
        <dbReference type="EMBL" id="GMA27061.1"/>
    </source>
</evidence>
<proteinExistence type="predicted"/>